<dbReference type="NCBIfam" id="NF047658">
    <property type="entry name" value="HYC_CC_PP"/>
    <property type="match status" value="1"/>
</dbReference>
<sequence>MKQYITKIASITIAFLVFLSTFSLTIEKHFCGDFLVDVSYFGKTKGCNPALDVDDCDSPEIIKQKGCCKDEVQKIKIQDELQLQKNKKFELEQQQFILAFNLSYANLFVDLSQQIIPHKYYSSPPIITDIQLLHEVFII</sequence>
<dbReference type="Pfam" id="PF26622">
    <property type="entry name" value="DUF8199"/>
    <property type="match status" value="1"/>
</dbReference>
<dbReference type="InterPro" id="IPR058512">
    <property type="entry name" value="DUF8199"/>
</dbReference>
<proteinExistence type="predicted"/>
<reference evidence="2" key="1">
    <citation type="journal article" date="2019" name="Int. J. Syst. Evol. Microbiol.">
        <title>The Global Catalogue of Microorganisms (GCM) 10K type strain sequencing project: providing services to taxonomists for standard genome sequencing and annotation.</title>
        <authorList>
            <consortium name="The Broad Institute Genomics Platform"/>
            <consortium name="The Broad Institute Genome Sequencing Center for Infectious Disease"/>
            <person name="Wu L."/>
            <person name="Ma J."/>
        </authorList>
    </citation>
    <scope>NUCLEOTIDE SEQUENCE [LARGE SCALE GENOMIC DNA]</scope>
    <source>
        <strain evidence="2">CCUG 60527</strain>
    </source>
</reference>
<dbReference type="Proteomes" id="UP001597062">
    <property type="component" value="Unassembled WGS sequence"/>
</dbReference>
<keyword evidence="2" id="KW-1185">Reference proteome</keyword>
<gene>
    <name evidence="1" type="ORF">ACFQ1U_08955</name>
</gene>
<organism evidence="1 2">
    <name type="scientific">Tenacibaculum geojense</name>
    <dbReference type="NCBI Taxonomy" id="915352"/>
    <lineage>
        <taxon>Bacteria</taxon>
        <taxon>Pseudomonadati</taxon>
        <taxon>Bacteroidota</taxon>
        <taxon>Flavobacteriia</taxon>
        <taxon>Flavobacteriales</taxon>
        <taxon>Flavobacteriaceae</taxon>
        <taxon>Tenacibaculum</taxon>
    </lineage>
</organism>
<comment type="caution">
    <text evidence="1">The sequence shown here is derived from an EMBL/GenBank/DDBJ whole genome shotgun (WGS) entry which is preliminary data.</text>
</comment>
<dbReference type="RefSeq" id="WP_386107474.1">
    <property type="nucleotide sequence ID" value="NZ_JBHTJR010000045.1"/>
</dbReference>
<evidence type="ECO:0008006" key="3">
    <source>
        <dbReference type="Google" id="ProtNLM"/>
    </source>
</evidence>
<protein>
    <recommendedName>
        <fullName evidence="3">Transmembrane protein</fullName>
    </recommendedName>
</protein>
<dbReference type="InterPro" id="IPR058060">
    <property type="entry name" value="HYC_CC_PP"/>
</dbReference>
<name>A0ABW3JSC6_9FLAO</name>
<accession>A0ABW3JSC6</accession>
<evidence type="ECO:0000313" key="2">
    <source>
        <dbReference type="Proteomes" id="UP001597062"/>
    </source>
</evidence>
<evidence type="ECO:0000313" key="1">
    <source>
        <dbReference type="EMBL" id="MFD0993330.1"/>
    </source>
</evidence>
<dbReference type="EMBL" id="JBHTJR010000045">
    <property type="protein sequence ID" value="MFD0993330.1"/>
    <property type="molecule type" value="Genomic_DNA"/>
</dbReference>